<name>A0A9P8RT22_9PEZI</name>
<evidence type="ECO:0000259" key="1">
    <source>
        <dbReference type="Pfam" id="PF09994"/>
    </source>
</evidence>
<dbReference type="PANTHER" id="PTHR33840:SF1">
    <property type="entry name" value="TLE1 PHOSPHOLIPASE DOMAIN-CONTAINING PROTEIN"/>
    <property type="match status" value="1"/>
</dbReference>
<gene>
    <name evidence="2" type="ORF">GP486_001059</name>
</gene>
<accession>A0A9P8RT22</accession>
<dbReference type="Pfam" id="PF09994">
    <property type="entry name" value="T6SS_Tle1-like_cat"/>
    <property type="match status" value="1"/>
</dbReference>
<dbReference type="PANTHER" id="PTHR33840">
    <property type="match status" value="1"/>
</dbReference>
<comment type="caution">
    <text evidence="2">The sequence shown here is derived from an EMBL/GenBank/DDBJ whole genome shotgun (WGS) entry which is preliminary data.</text>
</comment>
<organism evidence="2 3">
    <name type="scientific">Trichoglossum hirsutum</name>
    <dbReference type="NCBI Taxonomy" id="265104"/>
    <lineage>
        <taxon>Eukaryota</taxon>
        <taxon>Fungi</taxon>
        <taxon>Dikarya</taxon>
        <taxon>Ascomycota</taxon>
        <taxon>Pezizomycotina</taxon>
        <taxon>Geoglossomycetes</taxon>
        <taxon>Geoglossales</taxon>
        <taxon>Geoglossaceae</taxon>
        <taxon>Trichoglossum</taxon>
    </lineage>
</organism>
<sequence length="435" mass="48935">MEDGSIPKSDDIVGRGHRRIIVCCDGTWNDRETQDPFTNVSTFVGCLAHIDNRFGKLYHQIPVYLDGIGTGNTAVGKRYYGATGIGIERKIREAYKNICTLHMDYNDEIILVGFSRGAYTIQCLARLINDVGLIEASCVDEELPGVFKLWINTTGRSDNGELQKKCRELMAAPAYQTTEDPVVQQKKRLRKPADGIKINMFAAWDNVSALKSTGFLGRSKKPFAFVGDQLPPNVQVAYHALALDERRSNFSPVLLSKAHPRQTLKQCWFLGSHGDVGGSVEASGLANIPLCWMMQQLDYGVKFENWAAWSRTNSRGPTLQRDTRWNSQLRSAAVQITGAKKSDSFTGWWKFLGASPRKVGKSKDPEDETIHFSVRWFRDIAVPEKKRDSEALKTFEHSKGPPFEWKGKTDGQTVTISEWEGNHREEALVQTWMVL</sequence>
<dbReference type="AlphaFoldDB" id="A0A9P8RT22"/>
<dbReference type="InterPro" id="IPR018712">
    <property type="entry name" value="Tle1-like_cat"/>
</dbReference>
<protein>
    <recommendedName>
        <fullName evidence="1">T6SS Phospholipase effector Tle1-like catalytic domain-containing protein</fullName>
    </recommendedName>
</protein>
<dbReference type="Proteomes" id="UP000750711">
    <property type="component" value="Unassembled WGS sequence"/>
</dbReference>
<dbReference type="EMBL" id="JAGHQM010000083">
    <property type="protein sequence ID" value="KAH0565546.1"/>
    <property type="molecule type" value="Genomic_DNA"/>
</dbReference>
<feature type="domain" description="T6SS Phospholipase effector Tle1-like catalytic" evidence="1">
    <location>
        <begin position="18"/>
        <end position="296"/>
    </location>
</feature>
<reference evidence="2" key="1">
    <citation type="submission" date="2021-03" db="EMBL/GenBank/DDBJ databases">
        <title>Comparative genomics and phylogenomic investigation of the class Geoglossomycetes provide insights into ecological specialization and systematics.</title>
        <authorList>
            <person name="Melie T."/>
            <person name="Pirro S."/>
            <person name="Miller A.N."/>
            <person name="Quandt A."/>
        </authorList>
    </citation>
    <scope>NUCLEOTIDE SEQUENCE</scope>
    <source>
        <strain evidence="2">CAQ_001_2017</strain>
    </source>
</reference>
<keyword evidence="3" id="KW-1185">Reference proteome</keyword>
<proteinExistence type="predicted"/>
<evidence type="ECO:0000313" key="3">
    <source>
        <dbReference type="Proteomes" id="UP000750711"/>
    </source>
</evidence>
<evidence type="ECO:0000313" key="2">
    <source>
        <dbReference type="EMBL" id="KAH0565546.1"/>
    </source>
</evidence>